<name>A0A3M7PRF1_BRAPC</name>
<evidence type="ECO:0000313" key="2">
    <source>
        <dbReference type="Proteomes" id="UP000276133"/>
    </source>
</evidence>
<dbReference type="Proteomes" id="UP000276133">
    <property type="component" value="Unassembled WGS sequence"/>
</dbReference>
<dbReference type="EMBL" id="REGN01009371">
    <property type="protein sequence ID" value="RNA01335.1"/>
    <property type="molecule type" value="Genomic_DNA"/>
</dbReference>
<reference evidence="1 2" key="1">
    <citation type="journal article" date="2018" name="Sci. Rep.">
        <title>Genomic signatures of local adaptation to the degree of environmental predictability in rotifers.</title>
        <authorList>
            <person name="Franch-Gras L."/>
            <person name="Hahn C."/>
            <person name="Garcia-Roger E.M."/>
            <person name="Carmona M.J."/>
            <person name="Serra M."/>
            <person name="Gomez A."/>
        </authorList>
    </citation>
    <scope>NUCLEOTIDE SEQUENCE [LARGE SCALE GENOMIC DNA]</scope>
    <source>
        <strain evidence="1">HYR1</strain>
    </source>
</reference>
<organism evidence="1 2">
    <name type="scientific">Brachionus plicatilis</name>
    <name type="common">Marine rotifer</name>
    <name type="synonym">Brachionus muelleri</name>
    <dbReference type="NCBI Taxonomy" id="10195"/>
    <lineage>
        <taxon>Eukaryota</taxon>
        <taxon>Metazoa</taxon>
        <taxon>Spiralia</taxon>
        <taxon>Gnathifera</taxon>
        <taxon>Rotifera</taxon>
        <taxon>Eurotatoria</taxon>
        <taxon>Monogononta</taxon>
        <taxon>Pseudotrocha</taxon>
        <taxon>Ploima</taxon>
        <taxon>Brachionidae</taxon>
        <taxon>Brachionus</taxon>
    </lineage>
</organism>
<accession>A0A3M7PRF1</accession>
<protein>
    <submittedName>
        <fullName evidence="1">Uncharacterized protein</fullName>
    </submittedName>
</protein>
<evidence type="ECO:0000313" key="1">
    <source>
        <dbReference type="EMBL" id="RNA01335.1"/>
    </source>
</evidence>
<dbReference type="AlphaFoldDB" id="A0A3M7PRF1"/>
<comment type="caution">
    <text evidence="1">The sequence shown here is derived from an EMBL/GenBank/DDBJ whole genome shotgun (WGS) entry which is preliminary data.</text>
</comment>
<sequence length="65" mass="7421">MNKEATNSTDTFFDTTHESILKEKRNLSFGRITLPVLICPGIRPDDLVPCQYPFRDFKSLEDAST</sequence>
<keyword evidence="2" id="KW-1185">Reference proteome</keyword>
<proteinExistence type="predicted"/>
<gene>
    <name evidence="1" type="ORF">BpHYR1_020619</name>
</gene>